<dbReference type="STRING" id="663278.Ethha_1671"/>
<dbReference type="KEGG" id="eha:Ethha_1671"/>
<dbReference type="eggNOG" id="COG3436">
    <property type="taxonomic scope" value="Bacteria"/>
</dbReference>
<dbReference type="PANTHER" id="PTHR36455">
    <property type="match status" value="1"/>
</dbReference>
<name>E6U8X0_ETHHY</name>
<reference evidence="1 2" key="1">
    <citation type="submission" date="2010-12" db="EMBL/GenBank/DDBJ databases">
        <title>Complete sequence of Ethanoligenens harbinense YUAN-3.</title>
        <authorList>
            <person name="Lucas S."/>
            <person name="Copeland A."/>
            <person name="Lapidus A."/>
            <person name="Cheng J.-F."/>
            <person name="Bruce D."/>
            <person name="Goodwin L."/>
            <person name="Pitluck S."/>
            <person name="Chertkov O."/>
            <person name="Misra M."/>
            <person name="Detter J.C."/>
            <person name="Han C."/>
            <person name="Tapia R."/>
            <person name="Land M."/>
            <person name="Hauser L."/>
            <person name="Jeffries C."/>
            <person name="Kyrpides N."/>
            <person name="Ivanova N."/>
            <person name="Mikhailova N."/>
            <person name="Wang A."/>
            <person name="Mouttaki H."/>
            <person name="He Z."/>
            <person name="Zhou J."/>
            <person name="Hemme C.L."/>
            <person name="Woyke T."/>
        </authorList>
    </citation>
    <scope>NUCLEOTIDE SEQUENCE [LARGE SCALE GENOMIC DNA]</scope>
    <source>
        <strain evidence="2">DSM 18485 / JCM 12961 / CGMCC 1.5033 / YUAN-3</strain>
    </source>
</reference>
<proteinExistence type="predicted"/>
<dbReference type="AlphaFoldDB" id="E6U8X0"/>
<dbReference type="Proteomes" id="UP000001551">
    <property type="component" value="Chromosome"/>
</dbReference>
<dbReference type="NCBIfam" id="NF033819">
    <property type="entry name" value="IS66_TnpB"/>
    <property type="match status" value="1"/>
</dbReference>
<dbReference type="Pfam" id="PF05717">
    <property type="entry name" value="TnpB_IS66"/>
    <property type="match status" value="1"/>
</dbReference>
<dbReference type="RefSeq" id="WP_013485559.1">
    <property type="nucleotide sequence ID" value="NC_014828.1"/>
</dbReference>
<organism evidence="1 2">
    <name type="scientific">Ethanoligenens harbinense (strain DSM 18485 / JCM 12961 / CGMCC 1.5033 / YUAN-3)</name>
    <dbReference type="NCBI Taxonomy" id="663278"/>
    <lineage>
        <taxon>Bacteria</taxon>
        <taxon>Bacillati</taxon>
        <taxon>Bacillota</taxon>
        <taxon>Clostridia</taxon>
        <taxon>Eubacteriales</taxon>
        <taxon>Oscillospiraceae</taxon>
        <taxon>Ethanoligenens</taxon>
    </lineage>
</organism>
<dbReference type="InterPro" id="IPR008878">
    <property type="entry name" value="Transposase_IS66_Orf2"/>
</dbReference>
<evidence type="ECO:0000313" key="1">
    <source>
        <dbReference type="EMBL" id="ADU27205.1"/>
    </source>
</evidence>
<dbReference type="HOGENOM" id="CLU_128110_0_2_9"/>
<gene>
    <name evidence="1" type="ordered locus">Ethha_1671</name>
</gene>
<evidence type="ECO:0000313" key="2">
    <source>
        <dbReference type="Proteomes" id="UP000001551"/>
    </source>
</evidence>
<dbReference type="PANTHER" id="PTHR36455:SF1">
    <property type="entry name" value="BLR8292 PROTEIN"/>
    <property type="match status" value="1"/>
</dbReference>
<protein>
    <submittedName>
        <fullName evidence="1">IS66 Orf2 family protein</fullName>
    </submittedName>
</protein>
<dbReference type="EMBL" id="CP002400">
    <property type="protein sequence ID" value="ADU27205.1"/>
    <property type="molecule type" value="Genomic_DNA"/>
</dbReference>
<keyword evidence="2" id="KW-1185">Reference proteome</keyword>
<sequence length="127" mass="14718">MQFGEKPVYLCCGCTDMRKSINGLMTLVQHSFSLDPFVDALFVFCNRSRDRLKILEWDGDGFWLYFKRLERGHFRWPSSDEETTMTLNSEELSCLIDGARLEKSFAAAKFLNTIFRNTSGYENAVFS</sequence>
<accession>E6U8X0</accession>